<dbReference type="InterPro" id="IPR016186">
    <property type="entry name" value="C-type_lectin-like/link_sf"/>
</dbReference>
<name>A0A3Q2E5F8_CYPVA</name>
<dbReference type="PROSITE" id="PS50041">
    <property type="entry name" value="C_TYPE_LECTIN_2"/>
    <property type="match status" value="1"/>
</dbReference>
<proteinExistence type="predicted"/>
<feature type="domain" description="C-type lectin" evidence="2">
    <location>
        <begin position="68"/>
        <end position="164"/>
    </location>
</feature>
<dbReference type="GeneTree" id="ENSGT01020000230338"/>
<dbReference type="GO" id="GO:0005886">
    <property type="term" value="C:plasma membrane"/>
    <property type="evidence" value="ECO:0007669"/>
    <property type="project" value="UniProtKB-SubCell"/>
</dbReference>
<sequence>QQNQDRDSTPNSRTSELKLSLRQFYLLWILQQKYKSPNELFVFRLSCLLVAVACMSKERFSKVCPSLYYISSTINTWNDSRKDCLERGADLVIVNSKEEQEFLRKLNRRFWIGLTDAEVEGEWKWVDGSKLNIRLVNYGSTAQKLRGNIKVQCGFFSIFGRIRQ</sequence>
<comment type="subcellular location">
    <subcellularLocation>
        <location evidence="1">Cell membrane</location>
        <topology evidence="1">Single-pass type II membrane protein</topology>
    </subcellularLocation>
</comment>
<keyword evidence="4" id="KW-1185">Reference proteome</keyword>
<evidence type="ECO:0000313" key="4">
    <source>
        <dbReference type="Proteomes" id="UP000265020"/>
    </source>
</evidence>
<dbReference type="AlphaFoldDB" id="A0A3Q2E5F8"/>
<evidence type="ECO:0000259" key="2">
    <source>
        <dbReference type="PROSITE" id="PS50041"/>
    </source>
</evidence>
<accession>A0A3Q2E5F8</accession>
<dbReference type="Pfam" id="PF00059">
    <property type="entry name" value="Lectin_C"/>
    <property type="match status" value="1"/>
</dbReference>
<dbReference type="Gene3D" id="3.10.100.10">
    <property type="entry name" value="Mannose-Binding Protein A, subunit A"/>
    <property type="match status" value="1"/>
</dbReference>
<reference evidence="3" key="1">
    <citation type="submission" date="2025-08" db="UniProtKB">
        <authorList>
            <consortium name="Ensembl"/>
        </authorList>
    </citation>
    <scope>IDENTIFICATION</scope>
</reference>
<dbReference type="PANTHER" id="PTHR45710">
    <property type="entry name" value="C-TYPE LECTIN DOMAIN-CONTAINING PROTEIN 180"/>
    <property type="match status" value="1"/>
</dbReference>
<dbReference type="Proteomes" id="UP000265020">
    <property type="component" value="Unassembled WGS sequence"/>
</dbReference>
<reference evidence="3" key="2">
    <citation type="submission" date="2025-09" db="UniProtKB">
        <authorList>
            <consortium name="Ensembl"/>
        </authorList>
    </citation>
    <scope>IDENTIFICATION</scope>
</reference>
<organism evidence="3 4">
    <name type="scientific">Cyprinodon variegatus</name>
    <name type="common">Sheepshead minnow</name>
    <dbReference type="NCBI Taxonomy" id="28743"/>
    <lineage>
        <taxon>Eukaryota</taxon>
        <taxon>Metazoa</taxon>
        <taxon>Chordata</taxon>
        <taxon>Craniata</taxon>
        <taxon>Vertebrata</taxon>
        <taxon>Euteleostomi</taxon>
        <taxon>Actinopterygii</taxon>
        <taxon>Neopterygii</taxon>
        <taxon>Teleostei</taxon>
        <taxon>Neoteleostei</taxon>
        <taxon>Acanthomorphata</taxon>
        <taxon>Ovalentaria</taxon>
        <taxon>Atherinomorphae</taxon>
        <taxon>Cyprinodontiformes</taxon>
        <taxon>Cyprinodontidae</taxon>
        <taxon>Cyprinodon</taxon>
    </lineage>
</organism>
<evidence type="ECO:0000313" key="3">
    <source>
        <dbReference type="Ensembl" id="ENSCVAP00000026634.1"/>
    </source>
</evidence>
<dbReference type="SMART" id="SM00034">
    <property type="entry name" value="CLECT"/>
    <property type="match status" value="1"/>
</dbReference>
<dbReference type="InterPro" id="IPR050828">
    <property type="entry name" value="C-type_lectin/matrix_domain"/>
</dbReference>
<dbReference type="InterPro" id="IPR016187">
    <property type="entry name" value="CTDL_fold"/>
</dbReference>
<dbReference type="InterPro" id="IPR001304">
    <property type="entry name" value="C-type_lectin-like"/>
</dbReference>
<dbReference type="PANTHER" id="PTHR45710:SF8">
    <property type="entry name" value="RERATING FAMILY MEMBER 4"/>
    <property type="match status" value="1"/>
</dbReference>
<evidence type="ECO:0000256" key="1">
    <source>
        <dbReference type="ARBA" id="ARBA00004401"/>
    </source>
</evidence>
<dbReference type="Ensembl" id="ENSCVAT00000029479.1">
    <property type="protein sequence ID" value="ENSCVAP00000026634.1"/>
    <property type="gene ID" value="ENSCVAG00000012317.1"/>
</dbReference>
<dbReference type="SUPFAM" id="SSF56436">
    <property type="entry name" value="C-type lectin-like"/>
    <property type="match status" value="1"/>
</dbReference>
<protein>
    <recommendedName>
        <fullName evidence="2">C-type lectin domain-containing protein</fullName>
    </recommendedName>
</protein>